<dbReference type="AlphaFoldDB" id="A0A2W2E2P2"/>
<dbReference type="GO" id="GO:0000150">
    <property type="term" value="F:DNA strand exchange activity"/>
    <property type="evidence" value="ECO:0007669"/>
    <property type="project" value="InterPro"/>
</dbReference>
<dbReference type="RefSeq" id="WP_111185221.1">
    <property type="nucleotide sequence ID" value="NZ_POUD01000408.1"/>
</dbReference>
<dbReference type="EMBL" id="POUD01000408">
    <property type="protein sequence ID" value="PZG03837.1"/>
    <property type="molecule type" value="Genomic_DNA"/>
</dbReference>
<dbReference type="Gene3D" id="1.10.10.60">
    <property type="entry name" value="Homeodomain-like"/>
    <property type="match status" value="1"/>
</dbReference>
<protein>
    <recommendedName>
        <fullName evidence="1">Resolvase HTH domain-containing protein</fullName>
    </recommendedName>
</protein>
<comment type="caution">
    <text evidence="2">The sequence shown here is derived from an EMBL/GenBank/DDBJ whole genome shotgun (WGS) entry which is preliminary data.</text>
</comment>
<dbReference type="GO" id="GO:0003677">
    <property type="term" value="F:DNA binding"/>
    <property type="evidence" value="ECO:0007669"/>
    <property type="project" value="InterPro"/>
</dbReference>
<feature type="domain" description="Resolvase HTH" evidence="1">
    <location>
        <begin position="11"/>
        <end position="47"/>
    </location>
</feature>
<evidence type="ECO:0000259" key="1">
    <source>
        <dbReference type="Pfam" id="PF02796"/>
    </source>
</evidence>
<reference evidence="2 3" key="1">
    <citation type="submission" date="2018-01" db="EMBL/GenBank/DDBJ databases">
        <title>Draft genome sequence of Nonomuraea sp. KC333.</title>
        <authorList>
            <person name="Sahin N."/>
            <person name="Saygin H."/>
            <person name="Ay H."/>
        </authorList>
    </citation>
    <scope>NUCLEOTIDE SEQUENCE [LARGE SCALE GENOMIC DNA]</scope>
    <source>
        <strain evidence="2 3">KC333</strain>
    </source>
</reference>
<dbReference type="SUPFAM" id="SSF46689">
    <property type="entry name" value="Homeodomain-like"/>
    <property type="match status" value="1"/>
</dbReference>
<dbReference type="InterPro" id="IPR006120">
    <property type="entry name" value="Resolvase_HTH_dom"/>
</dbReference>
<dbReference type="InterPro" id="IPR009057">
    <property type="entry name" value="Homeodomain-like_sf"/>
</dbReference>
<evidence type="ECO:0000313" key="3">
    <source>
        <dbReference type="Proteomes" id="UP000249304"/>
    </source>
</evidence>
<name>A0A2W2E2P2_9ACTN</name>
<organism evidence="2 3">
    <name type="scientific">Nonomuraea aridisoli</name>
    <dbReference type="NCBI Taxonomy" id="2070368"/>
    <lineage>
        <taxon>Bacteria</taxon>
        <taxon>Bacillati</taxon>
        <taxon>Actinomycetota</taxon>
        <taxon>Actinomycetes</taxon>
        <taxon>Streptosporangiales</taxon>
        <taxon>Streptosporangiaceae</taxon>
        <taxon>Nonomuraea</taxon>
    </lineage>
</organism>
<dbReference type="OrthoDB" id="9960024at2"/>
<sequence length="111" mass="12236">MSDQTGEPLTPQEIDAFLKRYAAGDPVGEIAADFDVSVTTIVRYANARKVRRPSGAARRSRSKTLTDEQMEELRAAYPDPNRKPAEIARALGIPVETLARIASNEGLRRPK</sequence>
<accession>A0A2W2E2P2</accession>
<dbReference type="Pfam" id="PF02796">
    <property type="entry name" value="HTH_7"/>
    <property type="match status" value="1"/>
</dbReference>
<gene>
    <name evidence="2" type="ORF">C1J01_45420</name>
</gene>
<evidence type="ECO:0000313" key="2">
    <source>
        <dbReference type="EMBL" id="PZG03837.1"/>
    </source>
</evidence>
<proteinExistence type="predicted"/>
<dbReference type="Proteomes" id="UP000249304">
    <property type="component" value="Unassembled WGS sequence"/>
</dbReference>
<keyword evidence="3" id="KW-1185">Reference proteome</keyword>